<keyword evidence="2 6" id="KW-0507">mRNA processing</keyword>
<dbReference type="EMBL" id="JACGWL010000002">
    <property type="protein sequence ID" value="KAK4409115.1"/>
    <property type="molecule type" value="Genomic_DNA"/>
</dbReference>
<name>A0AAE2C595_9LAMI</name>
<evidence type="ECO:0000256" key="1">
    <source>
        <dbReference type="ARBA" id="ARBA00006994"/>
    </source>
</evidence>
<dbReference type="InterPro" id="IPR017151">
    <property type="entry name" value="Xrn2/3/4"/>
</dbReference>
<dbReference type="FunFam" id="3.40.50.12390:FF:000003">
    <property type="entry name" value="5'-3' exoribonuclease"/>
    <property type="match status" value="1"/>
</dbReference>
<dbReference type="InterPro" id="IPR041412">
    <property type="entry name" value="Xrn1_helical"/>
</dbReference>
<reference evidence="10" key="1">
    <citation type="submission" date="2020-06" db="EMBL/GenBank/DDBJ databases">
        <authorList>
            <person name="Li T."/>
            <person name="Hu X."/>
            <person name="Zhang T."/>
            <person name="Song X."/>
            <person name="Zhang H."/>
            <person name="Dai N."/>
            <person name="Sheng W."/>
            <person name="Hou X."/>
            <person name="Wei L."/>
        </authorList>
    </citation>
    <scope>NUCLEOTIDE SEQUENCE</scope>
    <source>
        <strain evidence="10">K16</strain>
        <tissue evidence="10">Leaf</tissue>
    </source>
</reference>
<keyword evidence="11" id="KW-1185">Reference proteome</keyword>
<dbReference type="GO" id="GO:0005634">
    <property type="term" value="C:nucleus"/>
    <property type="evidence" value="ECO:0007669"/>
    <property type="project" value="InterPro"/>
</dbReference>
<feature type="compositionally biased region" description="Basic and acidic residues" evidence="7">
    <location>
        <begin position="914"/>
        <end position="928"/>
    </location>
</feature>
<feature type="domain" description="Xrn1 helical" evidence="9">
    <location>
        <begin position="317"/>
        <end position="707"/>
    </location>
</feature>
<sequence length="928" mass="106389">MGVPSFYRWLVNKYPKTVSEAVEERGAQVDCTLPNPIGLEFDNFYLDMNAIIHPCFHPDDDLFPPTTYDEVFRSMYAYIDRLFNIVRPRKLLYMAIDGVAPRAKMNQQRARRFRASRDNQIAEEMEEKLRQEFEKNGKPVLPKQESQVADSNVITPGTEFMYILSGKLQSYIRLRRSENPAWGDIKVILSDGNVPGEGEHKIMAFIRAQRSSPGYDPNTRHCLYGLDADLIMLALATHEIHFSILREEVISVESRFSPESTLEQSLRKAESEKLASRMEAVFVTNKKQHYQCLNVWVLREYLAFDLAVSGPEKLGCDLERIIDDFIFMCFLAGNDFLPHMPSLEIHEGCIDLLMHVYKKEFQNLGGYLVDMQRAEDKKGAYIKLKRVERYILLVGAYEEKIFSKRAELRERKLRRILAEDKDARDYEENQSDNGRGLDVACSSASANVDDALKNTRELNQKLKDYIRNQSDLFKDGVLGKDKVKFGTPCWRERYMDKFAAQNPEEAETTRKSVVAKYCEGLCWVLLYYFSGVPSWTWFYPYHYGPLASDVKGLSHTKLRFQKGSPFKPLDQLMGVLPPGSAHALPSAYKGLMVDENSNIIDFYPTEFETDIEGKRFTWQGICKLPFIDEERLLTETRKLENELKEIEKIRNLQNLDMLFVRWSSKTNQQDAKCSGTRKASEKIKGAIMMDSTIDGMKGTIHLKAEELSQANDYDLCLWYEIDQGCQYVPRLIEGVTIPEKTINQVDIPETILWHERRGSYPIHPHRVQRRPMGADHNFESVARSPAPAVIHKGGGRGKEMAVSRLAHPDYLPKYAVRENCGEFRARVPAMDGDQVNTTSYWNHGARCHPMSNSMPWRGGRNFLPSGGGFNCSSREDRRLNNTSRGAPAVGWQRNYAERSGQVQPPNQSSSGDSGRGRERGWFVDRSLT</sequence>
<dbReference type="PANTHER" id="PTHR12341">
    <property type="entry name" value="5'-&gt;3' EXORIBONUCLEASE"/>
    <property type="match status" value="1"/>
</dbReference>
<evidence type="ECO:0000256" key="6">
    <source>
        <dbReference type="PIRNR" id="PIRNR037239"/>
    </source>
</evidence>
<dbReference type="GO" id="GO:0006397">
    <property type="term" value="P:mRNA processing"/>
    <property type="evidence" value="ECO:0007669"/>
    <property type="project" value="UniProtKB-UniRule"/>
</dbReference>
<comment type="similarity">
    <text evidence="1 6">Belongs to the 5'-3' exonuclease family. XRN2/RAT1 subfamily.</text>
</comment>
<dbReference type="GO" id="GO:0000956">
    <property type="term" value="P:nuclear-transcribed mRNA catabolic process"/>
    <property type="evidence" value="ECO:0007669"/>
    <property type="project" value="TreeGrafter"/>
</dbReference>
<proteinExistence type="inferred from homology"/>
<keyword evidence="3 6" id="KW-0540">Nuclease</keyword>
<evidence type="ECO:0000256" key="5">
    <source>
        <dbReference type="ARBA" id="ARBA00022839"/>
    </source>
</evidence>
<comment type="function">
    <text evidence="6">Possesses 5'-&gt;3' exoribonuclease activity. Acts as an endogenous post-transcriptional gene silencing (PTGS) suppressor.</text>
</comment>
<dbReference type="InterPro" id="IPR027073">
    <property type="entry name" value="5_3_exoribonuclease"/>
</dbReference>
<gene>
    <name evidence="10" type="ORF">Sango_0492500</name>
</gene>
<dbReference type="GO" id="GO:0003723">
    <property type="term" value="F:RNA binding"/>
    <property type="evidence" value="ECO:0007669"/>
    <property type="project" value="TreeGrafter"/>
</dbReference>
<dbReference type="Pfam" id="PF17846">
    <property type="entry name" value="XRN_M"/>
    <property type="match status" value="1"/>
</dbReference>
<dbReference type="AlphaFoldDB" id="A0AAE2C595"/>
<evidence type="ECO:0000313" key="11">
    <source>
        <dbReference type="Proteomes" id="UP001289374"/>
    </source>
</evidence>
<evidence type="ECO:0000256" key="3">
    <source>
        <dbReference type="ARBA" id="ARBA00022722"/>
    </source>
</evidence>
<evidence type="ECO:0000256" key="7">
    <source>
        <dbReference type="SAM" id="MobiDB-lite"/>
    </source>
</evidence>
<accession>A0AAE2C595</accession>
<evidence type="ECO:0000256" key="4">
    <source>
        <dbReference type="ARBA" id="ARBA00022801"/>
    </source>
</evidence>
<feature type="region of interest" description="Disordered" evidence="7">
    <location>
        <begin position="873"/>
        <end position="928"/>
    </location>
</feature>
<dbReference type="PANTHER" id="PTHR12341:SF62">
    <property type="entry name" value="5'-3' EXORIBONUCLEASE 3-LIKE"/>
    <property type="match status" value="1"/>
</dbReference>
<dbReference type="FunFam" id="1.25.40.1050:FF:000002">
    <property type="entry name" value="5'-3' exoribonuclease"/>
    <property type="match status" value="1"/>
</dbReference>
<dbReference type="Gene3D" id="1.25.40.1050">
    <property type="match status" value="1"/>
</dbReference>
<evidence type="ECO:0000259" key="8">
    <source>
        <dbReference type="Pfam" id="PF03159"/>
    </source>
</evidence>
<dbReference type="CDD" id="cd18673">
    <property type="entry name" value="PIN_XRN1-2-like"/>
    <property type="match status" value="1"/>
</dbReference>
<dbReference type="Gene3D" id="3.40.50.12390">
    <property type="match status" value="2"/>
</dbReference>
<reference evidence="10" key="2">
    <citation type="journal article" date="2024" name="Plant">
        <title>Genomic evolution and insights into agronomic trait innovations of Sesamum species.</title>
        <authorList>
            <person name="Miao H."/>
            <person name="Wang L."/>
            <person name="Qu L."/>
            <person name="Liu H."/>
            <person name="Sun Y."/>
            <person name="Le M."/>
            <person name="Wang Q."/>
            <person name="Wei S."/>
            <person name="Zheng Y."/>
            <person name="Lin W."/>
            <person name="Duan Y."/>
            <person name="Cao H."/>
            <person name="Xiong S."/>
            <person name="Wang X."/>
            <person name="Wei L."/>
            <person name="Li C."/>
            <person name="Ma Q."/>
            <person name="Ju M."/>
            <person name="Zhao R."/>
            <person name="Li G."/>
            <person name="Mu C."/>
            <person name="Tian Q."/>
            <person name="Mei H."/>
            <person name="Zhang T."/>
            <person name="Gao T."/>
            <person name="Zhang H."/>
        </authorList>
    </citation>
    <scope>NUCLEOTIDE SEQUENCE</scope>
    <source>
        <strain evidence="10">K16</strain>
    </source>
</reference>
<keyword evidence="5 6" id="KW-0269">Exonuclease</keyword>
<evidence type="ECO:0000259" key="9">
    <source>
        <dbReference type="Pfam" id="PF17846"/>
    </source>
</evidence>
<evidence type="ECO:0000256" key="2">
    <source>
        <dbReference type="ARBA" id="ARBA00022664"/>
    </source>
</evidence>
<dbReference type="GO" id="GO:0004534">
    <property type="term" value="F:5'-3' RNA exonuclease activity"/>
    <property type="evidence" value="ECO:0007669"/>
    <property type="project" value="UniProtKB-UniRule"/>
</dbReference>
<organism evidence="10 11">
    <name type="scientific">Sesamum angolense</name>
    <dbReference type="NCBI Taxonomy" id="2727404"/>
    <lineage>
        <taxon>Eukaryota</taxon>
        <taxon>Viridiplantae</taxon>
        <taxon>Streptophyta</taxon>
        <taxon>Embryophyta</taxon>
        <taxon>Tracheophyta</taxon>
        <taxon>Spermatophyta</taxon>
        <taxon>Magnoliopsida</taxon>
        <taxon>eudicotyledons</taxon>
        <taxon>Gunneridae</taxon>
        <taxon>Pentapetalae</taxon>
        <taxon>asterids</taxon>
        <taxon>lamiids</taxon>
        <taxon>Lamiales</taxon>
        <taxon>Pedaliaceae</taxon>
        <taxon>Sesamum</taxon>
    </lineage>
</organism>
<dbReference type="PIRSF" id="PIRSF037239">
    <property type="entry name" value="Exonuclease_Xrn2"/>
    <property type="match status" value="1"/>
</dbReference>
<dbReference type="Pfam" id="PF03159">
    <property type="entry name" value="XRN_N"/>
    <property type="match status" value="1"/>
</dbReference>
<evidence type="ECO:0000313" key="10">
    <source>
        <dbReference type="EMBL" id="KAK4409115.1"/>
    </source>
</evidence>
<dbReference type="Proteomes" id="UP001289374">
    <property type="component" value="Unassembled WGS sequence"/>
</dbReference>
<dbReference type="InterPro" id="IPR004859">
    <property type="entry name" value="Xrn1_N"/>
</dbReference>
<dbReference type="EC" id="3.1.13.-" evidence="6"/>
<protein>
    <recommendedName>
        <fullName evidence="6">5'-3' exoribonuclease</fullName>
        <ecNumber evidence="6">3.1.13.-</ecNumber>
    </recommendedName>
</protein>
<feature type="domain" description="Xrn1 N-terminal" evidence="8">
    <location>
        <begin position="1"/>
        <end position="248"/>
    </location>
</feature>
<keyword evidence="4 6" id="KW-0378">Hydrolase</keyword>
<comment type="caution">
    <text evidence="10">The sequence shown here is derived from an EMBL/GenBank/DDBJ whole genome shotgun (WGS) entry which is preliminary data.</text>
</comment>